<keyword evidence="1" id="KW-0853">WD repeat</keyword>
<dbReference type="Gene3D" id="2.130.10.10">
    <property type="entry name" value="YVTN repeat-like/Quinoprotein amine dehydrogenase"/>
    <property type="match status" value="3"/>
</dbReference>
<dbReference type="PANTHER" id="PTHR14593:SF5">
    <property type="entry name" value="WD REPEAT-CONTAINING PROTEIN 11"/>
    <property type="match status" value="1"/>
</dbReference>
<dbReference type="PROSITE" id="PS51257">
    <property type="entry name" value="PROKAR_LIPOPROTEIN"/>
    <property type="match status" value="1"/>
</dbReference>
<evidence type="ECO:0000313" key="5">
    <source>
        <dbReference type="EMBL" id="KAJ3433455.1"/>
    </source>
</evidence>
<dbReference type="InterPro" id="IPR039694">
    <property type="entry name" value="WDR11"/>
</dbReference>
<feature type="domain" description="WDR11 TPR" evidence="4">
    <location>
        <begin position="1003"/>
        <end position="1232"/>
    </location>
</feature>
<evidence type="ECO:0000259" key="3">
    <source>
        <dbReference type="Pfam" id="PF23751"/>
    </source>
</evidence>
<evidence type="ECO:0000259" key="4">
    <source>
        <dbReference type="Pfam" id="PF23753"/>
    </source>
</evidence>
<dbReference type="Proteomes" id="UP001146793">
    <property type="component" value="Unassembled WGS sequence"/>
</dbReference>
<organism evidence="5 6">
    <name type="scientific">Anaeramoeba flamelloides</name>
    <dbReference type="NCBI Taxonomy" id="1746091"/>
    <lineage>
        <taxon>Eukaryota</taxon>
        <taxon>Metamonada</taxon>
        <taxon>Anaeramoebidae</taxon>
        <taxon>Anaeramoeba</taxon>
    </lineage>
</organism>
<feature type="compositionally biased region" description="Low complexity" evidence="2">
    <location>
        <begin position="745"/>
        <end position="766"/>
    </location>
</feature>
<evidence type="ECO:0000256" key="2">
    <source>
        <dbReference type="SAM" id="MobiDB-lite"/>
    </source>
</evidence>
<dbReference type="EMBL" id="JANTQA010000047">
    <property type="protein sequence ID" value="KAJ3433455.1"/>
    <property type="molecule type" value="Genomic_DNA"/>
</dbReference>
<dbReference type="Pfam" id="PF23751">
    <property type="entry name" value="Beta-prop_WDR11_1st"/>
    <property type="match status" value="1"/>
</dbReference>
<dbReference type="InterPro" id="IPR057852">
    <property type="entry name" value="Beta-prop_WDR11_1st"/>
</dbReference>
<feature type="region of interest" description="Disordered" evidence="2">
    <location>
        <begin position="884"/>
        <end position="982"/>
    </location>
</feature>
<dbReference type="GO" id="GO:0005737">
    <property type="term" value="C:cytoplasm"/>
    <property type="evidence" value="ECO:0007669"/>
    <property type="project" value="TreeGrafter"/>
</dbReference>
<dbReference type="InterPro" id="IPR057854">
    <property type="entry name" value="TPR_WDR11"/>
</dbReference>
<dbReference type="SUPFAM" id="SSF50978">
    <property type="entry name" value="WD40 repeat-like"/>
    <property type="match status" value="2"/>
</dbReference>
<evidence type="ECO:0000313" key="6">
    <source>
        <dbReference type="Proteomes" id="UP001146793"/>
    </source>
</evidence>
<gene>
    <name evidence="5" type="ORF">M0812_22414</name>
</gene>
<dbReference type="PROSITE" id="PS50082">
    <property type="entry name" value="WD_REPEATS_2"/>
    <property type="match status" value="1"/>
</dbReference>
<accession>A0AAV7YYJ4</accession>
<protein>
    <submittedName>
        <fullName evidence="5">Wd repeat-containing protein</fullName>
    </submittedName>
</protein>
<dbReference type="Pfam" id="PF23753">
    <property type="entry name" value="TPR_WDR11"/>
    <property type="match status" value="1"/>
</dbReference>
<proteinExistence type="predicted"/>
<feature type="compositionally biased region" description="Low complexity" evidence="2">
    <location>
        <begin position="885"/>
        <end position="982"/>
    </location>
</feature>
<comment type="caution">
    <text evidence="5">The sequence shown here is derived from an EMBL/GenBank/DDBJ whole genome shotgun (WGS) entry which is preliminary data.</text>
</comment>
<name>A0AAV7YYJ4_9EUKA</name>
<dbReference type="InterPro" id="IPR015943">
    <property type="entry name" value="WD40/YVTN_repeat-like_dom_sf"/>
</dbReference>
<feature type="repeat" description="WD" evidence="1">
    <location>
        <begin position="82"/>
        <end position="104"/>
    </location>
</feature>
<reference evidence="5" key="1">
    <citation type="submission" date="2022-08" db="EMBL/GenBank/DDBJ databases">
        <title>Novel sulphate-reducing endosymbionts in the free-living metamonad Anaeramoeba.</title>
        <authorList>
            <person name="Jerlstrom-Hultqvist J."/>
            <person name="Cepicka I."/>
            <person name="Gallot-Lavallee L."/>
            <person name="Salas-Leiva D."/>
            <person name="Curtis B.A."/>
            <person name="Zahonova K."/>
            <person name="Pipaliya S."/>
            <person name="Dacks J."/>
            <person name="Roger A.J."/>
        </authorList>
    </citation>
    <scope>NUCLEOTIDE SEQUENCE</scope>
    <source>
        <strain evidence="5">Busselton2</strain>
    </source>
</reference>
<feature type="region of interest" description="Disordered" evidence="2">
    <location>
        <begin position="741"/>
        <end position="775"/>
    </location>
</feature>
<feature type="domain" description="WDR11 first beta-propeller" evidence="3">
    <location>
        <begin position="24"/>
        <end position="181"/>
    </location>
</feature>
<dbReference type="InterPro" id="IPR001680">
    <property type="entry name" value="WD40_rpt"/>
</dbReference>
<dbReference type="PANTHER" id="PTHR14593">
    <property type="entry name" value="WD REPEAT-CONTAINING PROTEIN 11"/>
    <property type="match status" value="1"/>
</dbReference>
<dbReference type="InterPro" id="IPR036322">
    <property type="entry name" value="WD40_repeat_dom_sf"/>
</dbReference>
<sequence>MSNFFRPQTIVGQLNEKNKRSLTSGYNLIAYGCQSAIVLFDPTSFQITQVLESYPSLTTCVSFANTKYPQTMIKSQLDLPCLASGHEDGVIQIWTIRSARQLYQLRADFPKGEQFSVLSLSWFTNESQDQTAKHLMALYSNGMIVMWKLMKNMSQLLWKRNFQHPIVSLSFDPFNPKHLCFTNSMNSIYFVKNFVPERKLIIPESSIHLKNSQSKDKQDLKQICYSPHFPNIIIFLFDYELFLFDSKINQVLYISNNLSKHSFHRLLFSTQRENLFFVLHEEGSISSWKLILEKDIFFMQITQFVEQFQITRSPKITPMTNLNFALQSNEKECLFLVDGNGSIIKWDYHIENSLQTFPYNMINHSNEEKKNEKSKLILSGIYYNICNNPTCLSVYKTDLNENKNNLIAIGNDEGVLQVFELPSKECISQIQICKNNITGIKWINGENLAVISSNKKENNRFLNEIYFFNLKSSFQQKFPKNNQIENYSIKEILISFTKRFLTILYTSGDFVIYDLINYTPLHKITQSLIDGFVWSSQLNKGDECFLISIKGQKIIQAWLINEKNLYRKSSFRLNFPIEQISSMVWQKSQLIIATKFGKMFLFDTRTKKNKIIKKKDNKIIEKILFQPNLSHIFFTLNRSGEIGIGNLDTCMIKIQSHIIFPKKVLDFDFLSNSSPIILYSDGCIRLFNYNLTNHNSPSEIEQFDVRPFSPIFYENNFSLALKILIQIGLLNSNTNYKNNENGFLSKNNNSSSNSSRNSSRNNNNNQNEDDDRNKDNIQKNCRYYFKKILFKKWQLLQDNFNENKKKKKNYLKIELKDIKQAVLLSPKLKNILKISKNIAQRCFLISECFTDNEERKFWTTFLYYHNKFNGNETKNIIKTSMLTKTNNSSSSSRTTNQNNNNNLASNNGNNLTNNNNNNNNNSTTNQNNNNNLASNNGNNLANNNNNNTNTNTNTNQNSNNLTKNDNNNNNNDNDNKNKNNNINNNILKTEITQKNKFNSNKKQFLKKVQSEPNKFFNDNKKANDQMNNKYDLPNKYGILREKEQIYNEKTNLANIHFTMRGLNYNLSKFVQSEMILLDKKEIALEIPFEFSENNQNFYKDLLKGLVISATISPACFRRTLKYVSLKISELEPTEAVELLCLMGEYKQACQHLISQQKWEKAIWISKVYLNKEYTELIVEKYVQHLIYTDQIWPAITHLLTVSDYEKITEIIIRIKRPDFAMLFLLSCCQLQVIGLNNFNYEKIIKKIDHIAEMFFDFCVDIGLESIIGDWLKD</sequence>
<dbReference type="AlphaFoldDB" id="A0AAV7YYJ4"/>
<evidence type="ECO:0000256" key="1">
    <source>
        <dbReference type="PROSITE-ProRule" id="PRU00221"/>
    </source>
</evidence>